<dbReference type="EMBL" id="CP136920">
    <property type="protein sequence ID" value="WOO39957.1"/>
    <property type="molecule type" value="Genomic_DNA"/>
</dbReference>
<dbReference type="Pfam" id="PF17820">
    <property type="entry name" value="PDZ_6"/>
    <property type="match status" value="1"/>
</dbReference>
<dbReference type="SMART" id="SM00245">
    <property type="entry name" value="TSPc"/>
    <property type="match status" value="1"/>
</dbReference>
<dbReference type="GO" id="GO:0007165">
    <property type="term" value="P:signal transduction"/>
    <property type="evidence" value="ECO:0007669"/>
    <property type="project" value="TreeGrafter"/>
</dbReference>
<evidence type="ECO:0000256" key="3">
    <source>
        <dbReference type="ARBA" id="ARBA00022801"/>
    </source>
</evidence>
<keyword evidence="6" id="KW-1133">Transmembrane helix</keyword>
<evidence type="ECO:0000313" key="8">
    <source>
        <dbReference type="EMBL" id="WOO39957.1"/>
    </source>
</evidence>
<organism evidence="8 9">
    <name type="scientific">Rubellicoccus peritrichatus</name>
    <dbReference type="NCBI Taxonomy" id="3080537"/>
    <lineage>
        <taxon>Bacteria</taxon>
        <taxon>Pseudomonadati</taxon>
        <taxon>Verrucomicrobiota</taxon>
        <taxon>Opitutia</taxon>
        <taxon>Puniceicoccales</taxon>
        <taxon>Cerasicoccaceae</taxon>
        <taxon>Rubellicoccus</taxon>
    </lineage>
</organism>
<reference evidence="8 9" key="1">
    <citation type="submission" date="2023-10" db="EMBL/GenBank/DDBJ databases">
        <title>Rubellicoccus peritrichatus gen. nov., sp. nov., isolated from an algae of coral reef tank.</title>
        <authorList>
            <person name="Luo J."/>
        </authorList>
    </citation>
    <scope>NUCLEOTIDE SEQUENCE [LARGE SCALE GENOMIC DNA]</scope>
    <source>
        <strain evidence="8 9">CR14</strain>
    </source>
</reference>
<dbReference type="RefSeq" id="WP_317832023.1">
    <property type="nucleotide sequence ID" value="NZ_CP136920.1"/>
</dbReference>
<dbReference type="GO" id="GO:0008236">
    <property type="term" value="F:serine-type peptidase activity"/>
    <property type="evidence" value="ECO:0007669"/>
    <property type="project" value="UniProtKB-KW"/>
</dbReference>
<dbReference type="PROSITE" id="PS50106">
    <property type="entry name" value="PDZ"/>
    <property type="match status" value="1"/>
</dbReference>
<evidence type="ECO:0000256" key="6">
    <source>
        <dbReference type="SAM" id="Phobius"/>
    </source>
</evidence>
<dbReference type="GO" id="GO:0030288">
    <property type="term" value="C:outer membrane-bounded periplasmic space"/>
    <property type="evidence" value="ECO:0007669"/>
    <property type="project" value="TreeGrafter"/>
</dbReference>
<sequence>MKIFFRYVLIILVAVLIARFTVLWVLRPSERAWLSPTYWETMGKVGHVMRIVNAYYVDADKADFDTLSLDALNQMLGGLDRYSDYLDSDEFSDFEVTADQRYAGIGVEIERLNRRITVSDVFEGSPAEEVGFLEGDQIVAVGEEDMREAGLEEIVELLRGPEGSTTALTLFRPATNESFELEVERRHIEYPTVRDIELTKDAIGYFRLSQFSRRSAEEVAQALDDLEARGMKGLILDMRNNPGGTLPASIAIAGEFLEPDTVVISTRGRSESDVSYELTGEGAANRTFPVVILINDFSASASEIVSGALQDLKRAIIVGEESVGKGSVQSIIYLADQEAVRLTTARYYLPSGRTIHEVGVKPDIEVPVTAEERLRLFGQRAFRDLTDDEFKERFGVMRTPDVQRDVAEDVLRGIFAFENRKGS</sequence>
<dbReference type="KEGG" id="puo:RZN69_15125"/>
<keyword evidence="4 5" id="KW-0720">Serine protease</keyword>
<dbReference type="GO" id="GO:0004175">
    <property type="term" value="F:endopeptidase activity"/>
    <property type="evidence" value="ECO:0007669"/>
    <property type="project" value="TreeGrafter"/>
</dbReference>
<evidence type="ECO:0000256" key="5">
    <source>
        <dbReference type="RuleBase" id="RU004404"/>
    </source>
</evidence>
<dbReference type="GO" id="GO:0006508">
    <property type="term" value="P:proteolysis"/>
    <property type="evidence" value="ECO:0007669"/>
    <property type="project" value="UniProtKB-KW"/>
</dbReference>
<keyword evidence="9" id="KW-1185">Reference proteome</keyword>
<dbReference type="Gene3D" id="2.30.42.10">
    <property type="match status" value="1"/>
</dbReference>
<keyword evidence="6" id="KW-0472">Membrane</keyword>
<protein>
    <submittedName>
        <fullName evidence="8">S41 family peptidase</fullName>
    </submittedName>
</protein>
<dbReference type="CDD" id="cd07560">
    <property type="entry name" value="Peptidase_S41_CPP"/>
    <property type="match status" value="1"/>
</dbReference>
<dbReference type="SMART" id="SM00228">
    <property type="entry name" value="PDZ"/>
    <property type="match status" value="1"/>
</dbReference>
<dbReference type="SUPFAM" id="SSF50156">
    <property type="entry name" value="PDZ domain-like"/>
    <property type="match status" value="1"/>
</dbReference>
<dbReference type="InterPro" id="IPR004447">
    <property type="entry name" value="Peptidase_S41A"/>
</dbReference>
<evidence type="ECO:0000313" key="9">
    <source>
        <dbReference type="Proteomes" id="UP001304300"/>
    </source>
</evidence>
<dbReference type="InterPro" id="IPR041489">
    <property type="entry name" value="PDZ_6"/>
</dbReference>
<dbReference type="CDD" id="cd06782">
    <property type="entry name" value="cpPDZ_CPP-like"/>
    <property type="match status" value="1"/>
</dbReference>
<keyword evidence="3 5" id="KW-0378">Hydrolase</keyword>
<dbReference type="InterPro" id="IPR005151">
    <property type="entry name" value="Tail-specific_protease"/>
</dbReference>
<dbReference type="SUPFAM" id="SSF52096">
    <property type="entry name" value="ClpP/crotonase"/>
    <property type="match status" value="1"/>
</dbReference>
<evidence type="ECO:0000256" key="2">
    <source>
        <dbReference type="ARBA" id="ARBA00022670"/>
    </source>
</evidence>
<dbReference type="AlphaFoldDB" id="A0AAQ3L7A7"/>
<proteinExistence type="inferred from homology"/>
<evidence type="ECO:0000256" key="1">
    <source>
        <dbReference type="ARBA" id="ARBA00009179"/>
    </source>
</evidence>
<comment type="similarity">
    <text evidence="1 5">Belongs to the peptidase S41A family.</text>
</comment>
<feature type="transmembrane region" description="Helical" evidence="6">
    <location>
        <begin position="7"/>
        <end position="26"/>
    </location>
</feature>
<dbReference type="PANTHER" id="PTHR32060">
    <property type="entry name" value="TAIL-SPECIFIC PROTEASE"/>
    <property type="match status" value="1"/>
</dbReference>
<dbReference type="Pfam" id="PF03572">
    <property type="entry name" value="Peptidase_S41"/>
    <property type="match status" value="1"/>
</dbReference>
<dbReference type="InterPro" id="IPR029045">
    <property type="entry name" value="ClpP/crotonase-like_dom_sf"/>
</dbReference>
<keyword evidence="2 5" id="KW-0645">Protease</keyword>
<dbReference type="InterPro" id="IPR036034">
    <property type="entry name" value="PDZ_sf"/>
</dbReference>
<gene>
    <name evidence="8" type="ORF">RZN69_15125</name>
</gene>
<dbReference type="NCBIfam" id="TIGR00225">
    <property type="entry name" value="prc"/>
    <property type="match status" value="1"/>
</dbReference>
<accession>A0AAQ3L7A7</accession>
<dbReference type="Proteomes" id="UP001304300">
    <property type="component" value="Chromosome"/>
</dbReference>
<dbReference type="PANTHER" id="PTHR32060:SF30">
    <property type="entry name" value="CARBOXY-TERMINAL PROCESSING PROTEASE CTPA"/>
    <property type="match status" value="1"/>
</dbReference>
<dbReference type="Gene3D" id="3.90.226.10">
    <property type="entry name" value="2-enoyl-CoA Hydratase, Chain A, domain 1"/>
    <property type="match status" value="1"/>
</dbReference>
<dbReference type="InterPro" id="IPR001478">
    <property type="entry name" value="PDZ"/>
</dbReference>
<name>A0AAQ3L7A7_9BACT</name>
<evidence type="ECO:0000256" key="4">
    <source>
        <dbReference type="ARBA" id="ARBA00022825"/>
    </source>
</evidence>
<evidence type="ECO:0000259" key="7">
    <source>
        <dbReference type="PROSITE" id="PS50106"/>
    </source>
</evidence>
<dbReference type="Gene3D" id="3.30.750.44">
    <property type="match status" value="1"/>
</dbReference>
<keyword evidence="6" id="KW-0812">Transmembrane</keyword>
<feature type="domain" description="PDZ" evidence="7">
    <location>
        <begin position="95"/>
        <end position="159"/>
    </location>
</feature>